<accession>A0ABV2SG40</accession>
<dbReference type="Proteomes" id="UP001549366">
    <property type="component" value="Unassembled WGS sequence"/>
</dbReference>
<keyword evidence="1" id="KW-0812">Transmembrane</keyword>
<reference evidence="3 4" key="1">
    <citation type="submission" date="2024-06" db="EMBL/GenBank/DDBJ databases">
        <title>Genomic Encyclopedia of Type Strains, Phase V (KMG-V): Genome sequencing to study the core and pangenomes of soil and plant-associated prokaryotes.</title>
        <authorList>
            <person name="Whitman W."/>
        </authorList>
    </citation>
    <scope>NUCLEOTIDE SEQUENCE [LARGE SCALE GENOMIC DNA]</scope>
    <source>
        <strain evidence="3 4">NE40</strain>
    </source>
</reference>
<keyword evidence="1" id="KW-1133">Transmembrane helix</keyword>
<sequence>MVNQNSFSVLYLKKYLMVILFCSMTISQAASAGDPTQTYGTRHRDSNAIIVWLLVSGSFLLGYSVIPWLGQYYVSIPKITYNEYYSNGKLILEPEISRDGYTTMIWFLASQNTKRAICEPITLINAPEFDSHKIRKKCNQWLSQNSISFPHDIAGVTIDRLNTLLLPKLVYHPNEDRLDFLVTDVTYVDYDNRLFQKIPEVCNVDNLWERHNISFINSYKKSNKSLLLSHEYPYINKKQEARSTSERHSYHIAIPGLLRLHDQEGDYYIATKKSGTDATLCYWKINSHWKQHCKTMRLDEAGTPESVVQ</sequence>
<organism evidence="3 4">
    <name type="scientific">Endozoicomonas lisbonensis</name>
    <dbReference type="NCBI Taxonomy" id="3120522"/>
    <lineage>
        <taxon>Bacteria</taxon>
        <taxon>Pseudomonadati</taxon>
        <taxon>Pseudomonadota</taxon>
        <taxon>Gammaproteobacteria</taxon>
        <taxon>Oceanospirillales</taxon>
        <taxon>Endozoicomonadaceae</taxon>
        <taxon>Endozoicomonas</taxon>
    </lineage>
</organism>
<dbReference type="EMBL" id="JBEWTB010000002">
    <property type="protein sequence ID" value="MET4756720.1"/>
    <property type="molecule type" value="Genomic_DNA"/>
</dbReference>
<evidence type="ECO:0000256" key="1">
    <source>
        <dbReference type="SAM" id="Phobius"/>
    </source>
</evidence>
<evidence type="ECO:0000256" key="2">
    <source>
        <dbReference type="SAM" id="SignalP"/>
    </source>
</evidence>
<proteinExistence type="predicted"/>
<feature type="transmembrane region" description="Helical" evidence="1">
    <location>
        <begin position="48"/>
        <end position="69"/>
    </location>
</feature>
<keyword evidence="2" id="KW-0732">Signal</keyword>
<evidence type="ECO:0000313" key="3">
    <source>
        <dbReference type="EMBL" id="MET4756720.1"/>
    </source>
</evidence>
<keyword evidence="4" id="KW-1185">Reference proteome</keyword>
<feature type="signal peptide" evidence="2">
    <location>
        <begin position="1"/>
        <end position="32"/>
    </location>
</feature>
<gene>
    <name evidence="3" type="ORF">V5J35_001912</name>
</gene>
<keyword evidence="1" id="KW-0472">Membrane</keyword>
<dbReference type="RefSeq" id="WP_354011035.1">
    <property type="nucleotide sequence ID" value="NZ_JBEWTA010000001.1"/>
</dbReference>
<comment type="caution">
    <text evidence="3">The sequence shown here is derived from an EMBL/GenBank/DDBJ whole genome shotgun (WGS) entry which is preliminary data.</text>
</comment>
<feature type="chain" id="PRO_5046082648" evidence="2">
    <location>
        <begin position="33"/>
        <end position="309"/>
    </location>
</feature>
<protein>
    <submittedName>
        <fullName evidence="3">Uncharacterized protein</fullName>
    </submittedName>
</protein>
<evidence type="ECO:0000313" key="4">
    <source>
        <dbReference type="Proteomes" id="UP001549366"/>
    </source>
</evidence>
<name>A0ABV2SG40_9GAMM</name>